<dbReference type="SUPFAM" id="SSF144122">
    <property type="entry name" value="Tim10-like"/>
    <property type="match status" value="1"/>
</dbReference>
<dbReference type="Gene3D" id="1.10.287.810">
    <property type="entry name" value="Mitochondrial import inner membrane translocase subunit tim13 like domains"/>
    <property type="match status" value="1"/>
</dbReference>
<keyword evidence="1" id="KW-0653">Protein transport</keyword>
<keyword evidence="4" id="KW-1185">Reference proteome</keyword>
<keyword evidence="1" id="KW-0999">Mitochondrion inner membrane</keyword>
<accession>A0A4W5QCA3</accession>
<dbReference type="Pfam" id="PF02953">
    <property type="entry name" value="zf-Tim10_DDP"/>
    <property type="match status" value="1"/>
</dbReference>
<sequence length="62" mass="7138">MNIENIGRVMTHVLVNYLADSLLLLKVHNFTDVCWANCVDRFIDTTLSITNRFTQMVQKGSH</sequence>
<comment type="subunit">
    <text evidence="1">Heterohexamer.</text>
</comment>
<dbReference type="GO" id="GO:0015031">
    <property type="term" value="P:protein transport"/>
    <property type="evidence" value="ECO:0007669"/>
    <property type="project" value="UniProtKB-KW"/>
</dbReference>
<evidence type="ECO:0000313" key="3">
    <source>
        <dbReference type="Ensembl" id="ENSHHUP00000071708.1"/>
    </source>
</evidence>
<dbReference type="AlphaFoldDB" id="A0A4W5QCA3"/>
<dbReference type="Proteomes" id="UP000314982">
    <property type="component" value="Unassembled WGS sequence"/>
</dbReference>
<dbReference type="Ensembl" id="ENSHHUT00000074092.1">
    <property type="protein sequence ID" value="ENSHHUP00000071708.1"/>
    <property type="gene ID" value="ENSHHUG00000042098.1"/>
</dbReference>
<evidence type="ECO:0000259" key="2">
    <source>
        <dbReference type="Pfam" id="PF02953"/>
    </source>
</evidence>
<keyword evidence="1" id="KW-0496">Mitochondrion</keyword>
<protein>
    <recommendedName>
        <fullName evidence="1">Mitochondrial import inner membrane translocase subunit</fullName>
    </recommendedName>
</protein>
<keyword evidence="1" id="KW-0811">Translocation</keyword>
<dbReference type="InterPro" id="IPR035427">
    <property type="entry name" value="Tim10-like_dom_sf"/>
</dbReference>
<reference evidence="4" key="1">
    <citation type="submission" date="2018-06" db="EMBL/GenBank/DDBJ databases">
        <title>Genome assembly of Danube salmon.</title>
        <authorList>
            <person name="Macqueen D.J."/>
            <person name="Gundappa M.K."/>
        </authorList>
    </citation>
    <scope>NUCLEOTIDE SEQUENCE [LARGE SCALE GENOMIC DNA]</scope>
</reference>
<reference evidence="3" key="3">
    <citation type="submission" date="2025-09" db="UniProtKB">
        <authorList>
            <consortium name="Ensembl"/>
        </authorList>
    </citation>
    <scope>IDENTIFICATION</scope>
</reference>
<keyword evidence="1" id="KW-1015">Disulfide bond</keyword>
<organism evidence="3 4">
    <name type="scientific">Hucho hucho</name>
    <name type="common">huchen</name>
    <dbReference type="NCBI Taxonomy" id="62062"/>
    <lineage>
        <taxon>Eukaryota</taxon>
        <taxon>Metazoa</taxon>
        <taxon>Chordata</taxon>
        <taxon>Craniata</taxon>
        <taxon>Vertebrata</taxon>
        <taxon>Euteleostomi</taxon>
        <taxon>Actinopterygii</taxon>
        <taxon>Neopterygii</taxon>
        <taxon>Teleostei</taxon>
        <taxon>Protacanthopterygii</taxon>
        <taxon>Salmoniformes</taxon>
        <taxon>Salmonidae</taxon>
        <taxon>Salmoninae</taxon>
        <taxon>Hucho</taxon>
    </lineage>
</organism>
<keyword evidence="1" id="KW-0143">Chaperone</keyword>
<evidence type="ECO:0000256" key="1">
    <source>
        <dbReference type="RuleBase" id="RU367043"/>
    </source>
</evidence>
<dbReference type="GO" id="GO:0005743">
    <property type="term" value="C:mitochondrial inner membrane"/>
    <property type="evidence" value="ECO:0007669"/>
    <property type="project" value="UniProtKB-SubCell"/>
</dbReference>
<evidence type="ECO:0000313" key="4">
    <source>
        <dbReference type="Proteomes" id="UP000314982"/>
    </source>
</evidence>
<feature type="domain" description="Tim10-like" evidence="2">
    <location>
        <begin position="32"/>
        <end position="55"/>
    </location>
</feature>
<dbReference type="InterPro" id="IPR004217">
    <property type="entry name" value="Tim10-like"/>
</dbReference>
<name>A0A4W5QCA3_9TELE</name>
<comment type="domain">
    <text evidence="1">The twin CX3C motif contains 4 conserved Cys residues that form 2 disulfide bonds in the mitochondrial intermembrane space.</text>
</comment>
<comment type="function">
    <text evidence="1">Mitochondrial intermembrane chaperone that participates in the import and insertion of some multi-pass transmembrane proteins into the mitochondrial inner membrane. Also required for the transfer of beta-barrel precursors from the TOM complex to the sorting and assembly machinery (SAM complex) of the outer membrane. Acts as a chaperone-like protein that protects the hydrophobic precursors from aggregation and guide them through the mitochondrial intermembrane space.</text>
</comment>
<comment type="similarity">
    <text evidence="1">Belongs to the small Tim family.</text>
</comment>
<dbReference type="GeneTree" id="ENSGT00940000179023"/>
<comment type="subcellular location">
    <subcellularLocation>
        <location evidence="1">Mitochondrion inner membrane</location>
        <topology evidence="1">Peripheral membrane protein</topology>
        <orientation evidence="1">Intermembrane side</orientation>
    </subcellularLocation>
</comment>
<reference evidence="3" key="2">
    <citation type="submission" date="2025-08" db="UniProtKB">
        <authorList>
            <consortium name="Ensembl"/>
        </authorList>
    </citation>
    <scope>IDENTIFICATION</scope>
</reference>
<proteinExistence type="inferred from homology"/>
<keyword evidence="1" id="KW-0472">Membrane</keyword>
<keyword evidence="1" id="KW-0813">Transport</keyword>